<gene>
    <name evidence="2" type="ORF">GSTENG00000447001</name>
</gene>
<proteinExistence type="predicted"/>
<dbReference type="OrthoDB" id="28697at2759"/>
<feature type="non-terminal residue" evidence="2">
    <location>
        <position position="1"/>
    </location>
</feature>
<protein>
    <submittedName>
        <fullName evidence="2">(spotted green pufferfish) hypothetical protein</fullName>
    </submittedName>
</protein>
<evidence type="ECO:0000313" key="2">
    <source>
        <dbReference type="EMBL" id="CAF87585.1"/>
    </source>
</evidence>
<reference evidence="2" key="2">
    <citation type="submission" date="2004-02" db="EMBL/GenBank/DDBJ databases">
        <authorList>
            <consortium name="Genoscope"/>
            <consortium name="Whitehead Institute Centre for Genome Research"/>
        </authorList>
    </citation>
    <scope>NUCLEOTIDE SEQUENCE</scope>
</reference>
<reference evidence="2" key="1">
    <citation type="journal article" date="2004" name="Nature">
        <title>Genome duplication in the teleost fish Tetraodon nigroviridis reveals the early vertebrate proto-karyotype.</title>
        <authorList>
            <person name="Jaillon O."/>
            <person name="Aury J.-M."/>
            <person name="Brunet F."/>
            <person name="Petit J.-L."/>
            <person name="Stange-Thomann N."/>
            <person name="Mauceli E."/>
            <person name="Bouneau L."/>
            <person name="Fischer C."/>
            <person name="Ozouf-Costaz C."/>
            <person name="Bernot A."/>
            <person name="Nicaud S."/>
            <person name="Jaffe D."/>
            <person name="Fisher S."/>
            <person name="Lutfalla G."/>
            <person name="Dossat C."/>
            <person name="Segurens B."/>
            <person name="Dasilva C."/>
            <person name="Salanoubat M."/>
            <person name="Levy M."/>
            <person name="Boudet N."/>
            <person name="Castellano S."/>
            <person name="Anthouard V."/>
            <person name="Jubin C."/>
            <person name="Castelli V."/>
            <person name="Katinka M."/>
            <person name="Vacherie B."/>
            <person name="Biemont C."/>
            <person name="Skalli Z."/>
            <person name="Cattolico L."/>
            <person name="Poulain J."/>
            <person name="De Berardinis V."/>
            <person name="Cruaud C."/>
            <person name="Duprat S."/>
            <person name="Brottier P."/>
            <person name="Coutanceau J.-P."/>
            <person name="Gouzy J."/>
            <person name="Parra G."/>
            <person name="Lardier G."/>
            <person name="Chapple C."/>
            <person name="McKernan K.J."/>
            <person name="McEwan P."/>
            <person name="Bosak S."/>
            <person name="Kellis M."/>
            <person name="Volff J.-N."/>
            <person name="Guigo R."/>
            <person name="Zody M.C."/>
            <person name="Mesirov J."/>
            <person name="Lindblad-Toh K."/>
            <person name="Birren B."/>
            <person name="Nusbaum C."/>
            <person name="Kahn D."/>
            <person name="Robinson-Rechavi M."/>
            <person name="Laudet V."/>
            <person name="Schachter V."/>
            <person name="Quetier F."/>
            <person name="Saurin W."/>
            <person name="Scarpelli C."/>
            <person name="Wincker P."/>
            <person name="Lander E.S."/>
            <person name="Weissenbach J."/>
            <person name="Roest Crollius H."/>
        </authorList>
    </citation>
    <scope>NUCLEOTIDE SEQUENCE [LARGE SCALE GENOMIC DNA]</scope>
</reference>
<evidence type="ECO:0000256" key="1">
    <source>
        <dbReference type="SAM" id="MobiDB-lite"/>
    </source>
</evidence>
<feature type="region of interest" description="Disordered" evidence="1">
    <location>
        <begin position="41"/>
        <end position="70"/>
    </location>
</feature>
<organism evidence="2">
    <name type="scientific">Tetraodon nigroviridis</name>
    <name type="common">Spotted green pufferfish</name>
    <name type="synonym">Chelonodon nigroviridis</name>
    <dbReference type="NCBI Taxonomy" id="99883"/>
    <lineage>
        <taxon>Eukaryota</taxon>
        <taxon>Metazoa</taxon>
        <taxon>Chordata</taxon>
        <taxon>Craniata</taxon>
        <taxon>Vertebrata</taxon>
        <taxon>Euteleostomi</taxon>
        <taxon>Actinopterygii</taxon>
        <taxon>Neopterygii</taxon>
        <taxon>Teleostei</taxon>
        <taxon>Neoteleostei</taxon>
        <taxon>Acanthomorphata</taxon>
        <taxon>Eupercaria</taxon>
        <taxon>Tetraodontiformes</taxon>
        <taxon>Tetradontoidea</taxon>
        <taxon>Tetraodontidae</taxon>
        <taxon>Tetraodon</taxon>
    </lineage>
</organism>
<comment type="caution">
    <text evidence="2">The sequence shown here is derived from an EMBL/GenBank/DDBJ whole genome shotgun (WGS) entry which is preliminary data.</text>
</comment>
<dbReference type="Pfam" id="PF19056">
    <property type="entry name" value="WD40_2"/>
    <property type="match status" value="1"/>
</dbReference>
<dbReference type="EMBL" id="CAAE01002775">
    <property type="protein sequence ID" value="CAF87585.1"/>
    <property type="molecule type" value="Genomic_DNA"/>
</dbReference>
<dbReference type="AlphaFoldDB" id="Q4THP7"/>
<accession>Q4THP7</accession>
<sequence>VGGGEDASQGQIEIFSLNRPVPRAVKSLLLGSAVRCLEYVPEPSPNEDAGSQKAPSGAGAHICVGLDDGR</sequence>
<dbReference type="KEGG" id="tng:GSTEN00000447G001"/>
<name>Q4THP7_TETNG</name>